<feature type="non-terminal residue" evidence="1">
    <location>
        <position position="288"/>
    </location>
</feature>
<protein>
    <submittedName>
        <fullName evidence="1">Uncharacterized protein</fullName>
    </submittedName>
</protein>
<accession>A0A382V0T5</accession>
<organism evidence="1">
    <name type="scientific">marine metagenome</name>
    <dbReference type="NCBI Taxonomy" id="408172"/>
    <lineage>
        <taxon>unclassified sequences</taxon>
        <taxon>metagenomes</taxon>
        <taxon>ecological metagenomes</taxon>
    </lineage>
</organism>
<dbReference type="EMBL" id="UINC01148300">
    <property type="protein sequence ID" value="SVD40104.1"/>
    <property type="molecule type" value="Genomic_DNA"/>
</dbReference>
<gene>
    <name evidence="1" type="ORF">METZ01_LOCUS392958</name>
</gene>
<name>A0A382V0T5_9ZZZZ</name>
<reference evidence="1" key="1">
    <citation type="submission" date="2018-05" db="EMBL/GenBank/DDBJ databases">
        <authorList>
            <person name="Lanie J.A."/>
            <person name="Ng W.-L."/>
            <person name="Kazmierczak K.M."/>
            <person name="Andrzejewski T.M."/>
            <person name="Davidsen T.M."/>
            <person name="Wayne K.J."/>
            <person name="Tettelin H."/>
            <person name="Glass J.I."/>
            <person name="Rusch D."/>
            <person name="Podicherti R."/>
            <person name="Tsui H.-C.T."/>
            <person name="Winkler M.E."/>
        </authorList>
    </citation>
    <scope>NUCLEOTIDE SEQUENCE</scope>
</reference>
<evidence type="ECO:0000313" key="1">
    <source>
        <dbReference type="EMBL" id="SVD40104.1"/>
    </source>
</evidence>
<proteinExistence type="predicted"/>
<sequence length="288" mass="30277">NLTCDSDFIVDTDKFFVDQSTGNVGIGDTTPTYKLDVAGTGRFTGDLTCNGFTCSDLTTTVTGNFGSVQTTGEADSGWEGYSINGRYVFMSNGTSNLAIYNDVDNQWIWQFHRGGEDEDQRFYTSGTERMRIDFSGNVGIGDNNFSGYGLDYKLDVDGTGRFTGNLTCDSDLSVTGTITGTLGTAAQPAITSVGTLIELQVDNININGNTISSTAGTDLKITPLTGERIVLDNTIVIDAGVVTGATSITSTAFVGNLTGNVTGSVLTAAQTAITSVGTLIELQVDNIN</sequence>
<dbReference type="AlphaFoldDB" id="A0A382V0T5"/>
<feature type="non-terminal residue" evidence="1">
    <location>
        <position position="1"/>
    </location>
</feature>